<name>A0A4Q7MY14_9BURK</name>
<keyword evidence="4 7" id="KW-0812">Transmembrane</keyword>
<feature type="compositionally biased region" description="Polar residues" evidence="8">
    <location>
        <begin position="9"/>
        <end position="18"/>
    </location>
</feature>
<keyword evidence="3" id="KW-1003">Cell membrane</keyword>
<comment type="similarity">
    <text evidence="7">Belongs to the binding-protein-dependent transport system permease family.</text>
</comment>
<organism evidence="10 11">
    <name type="scientific">Kerstersia gyiorum</name>
    <dbReference type="NCBI Taxonomy" id="206506"/>
    <lineage>
        <taxon>Bacteria</taxon>
        <taxon>Pseudomonadati</taxon>
        <taxon>Pseudomonadota</taxon>
        <taxon>Betaproteobacteria</taxon>
        <taxon>Burkholderiales</taxon>
        <taxon>Alcaligenaceae</taxon>
        <taxon>Kerstersia</taxon>
    </lineage>
</organism>
<evidence type="ECO:0000256" key="3">
    <source>
        <dbReference type="ARBA" id="ARBA00022475"/>
    </source>
</evidence>
<evidence type="ECO:0000256" key="8">
    <source>
        <dbReference type="SAM" id="MobiDB-lite"/>
    </source>
</evidence>
<reference evidence="10 11" key="1">
    <citation type="submission" date="2019-02" db="EMBL/GenBank/DDBJ databases">
        <title>Genomic Encyclopedia of Type Strains, Phase IV (KMG-IV): sequencing the most valuable type-strain genomes for metagenomic binning, comparative biology and taxonomic classification.</title>
        <authorList>
            <person name="Goeker M."/>
        </authorList>
    </citation>
    <scope>NUCLEOTIDE SEQUENCE [LARGE SCALE GENOMIC DNA]</scope>
    <source>
        <strain evidence="10 11">DSM 16618</strain>
    </source>
</reference>
<feature type="region of interest" description="Disordered" evidence="8">
    <location>
        <begin position="1"/>
        <end position="20"/>
    </location>
</feature>
<comment type="caution">
    <text evidence="10">The sequence shown here is derived from an EMBL/GenBank/DDBJ whole genome shotgun (WGS) entry which is preliminary data.</text>
</comment>
<dbReference type="AlphaFoldDB" id="A0A4Q7MY14"/>
<dbReference type="PANTHER" id="PTHR43386">
    <property type="entry name" value="OLIGOPEPTIDE TRANSPORT SYSTEM PERMEASE PROTEIN APPC"/>
    <property type="match status" value="1"/>
</dbReference>
<dbReference type="PROSITE" id="PS50928">
    <property type="entry name" value="ABC_TM1"/>
    <property type="match status" value="1"/>
</dbReference>
<evidence type="ECO:0000256" key="2">
    <source>
        <dbReference type="ARBA" id="ARBA00022448"/>
    </source>
</evidence>
<keyword evidence="2 7" id="KW-0813">Transport</keyword>
<dbReference type="PANTHER" id="PTHR43386:SF1">
    <property type="entry name" value="D,D-DIPEPTIDE TRANSPORT SYSTEM PERMEASE PROTEIN DDPC-RELATED"/>
    <property type="match status" value="1"/>
</dbReference>
<keyword evidence="5 7" id="KW-1133">Transmembrane helix</keyword>
<feature type="transmembrane region" description="Helical" evidence="7">
    <location>
        <begin position="105"/>
        <end position="130"/>
    </location>
</feature>
<feature type="transmembrane region" description="Helical" evidence="7">
    <location>
        <begin position="142"/>
        <end position="163"/>
    </location>
</feature>
<feature type="domain" description="ABC transmembrane type-1" evidence="9">
    <location>
        <begin position="103"/>
        <end position="302"/>
    </location>
</feature>
<dbReference type="EMBL" id="SGWZ01000001">
    <property type="protein sequence ID" value="RZS73674.1"/>
    <property type="molecule type" value="Genomic_DNA"/>
</dbReference>
<evidence type="ECO:0000313" key="11">
    <source>
        <dbReference type="Proteomes" id="UP000292039"/>
    </source>
</evidence>
<comment type="subcellular location">
    <subcellularLocation>
        <location evidence="1 7">Cell membrane</location>
        <topology evidence="1 7">Multi-pass membrane protein</topology>
    </subcellularLocation>
</comment>
<dbReference type="InterPro" id="IPR050366">
    <property type="entry name" value="BP-dependent_transpt_permease"/>
</dbReference>
<feature type="transmembrane region" description="Helical" evidence="7">
    <location>
        <begin position="32"/>
        <end position="57"/>
    </location>
</feature>
<sequence>MPESLSLPDRQQQHSTGRSFLRPRRAWRAGNIALTSGLLLFGVVIAGALAAPLIAALTGHGPTEQFRATGLDEMGLPVGPGKEFLLGTDGLGRDVLVRILYGARVSLLVGIPATTLALVIGTLLGLLAGWFRDWRGKLLDRIMDVVLAFPFVLMALALITLNRDAAGRPVLAPEVLVILVIALFSWIYFARLVRSIVQTLRHGPLVEAAQVSGADTATILLRDILPILAPKLAVFWAVQLPVNIVAEATLSFLGVGIAAPMPSLGNMIADAQRSGLYQIQPWLLLGPGLMLFLAVAGANLIAAGTRTWLDPNSARS</sequence>
<evidence type="ECO:0000256" key="5">
    <source>
        <dbReference type="ARBA" id="ARBA00022989"/>
    </source>
</evidence>
<keyword evidence="6 7" id="KW-0472">Membrane</keyword>
<evidence type="ECO:0000256" key="4">
    <source>
        <dbReference type="ARBA" id="ARBA00022692"/>
    </source>
</evidence>
<dbReference type="SUPFAM" id="SSF161098">
    <property type="entry name" value="MetI-like"/>
    <property type="match status" value="1"/>
</dbReference>
<feature type="transmembrane region" description="Helical" evidence="7">
    <location>
        <begin position="279"/>
        <end position="302"/>
    </location>
</feature>
<dbReference type="InterPro" id="IPR000515">
    <property type="entry name" value="MetI-like"/>
</dbReference>
<dbReference type="Proteomes" id="UP000292039">
    <property type="component" value="Unassembled WGS sequence"/>
</dbReference>
<dbReference type="Gene3D" id="1.10.3720.10">
    <property type="entry name" value="MetI-like"/>
    <property type="match status" value="1"/>
</dbReference>
<evidence type="ECO:0000256" key="7">
    <source>
        <dbReference type="RuleBase" id="RU363032"/>
    </source>
</evidence>
<evidence type="ECO:0000313" key="10">
    <source>
        <dbReference type="EMBL" id="RZS73674.1"/>
    </source>
</evidence>
<dbReference type="GO" id="GO:0005886">
    <property type="term" value="C:plasma membrane"/>
    <property type="evidence" value="ECO:0007669"/>
    <property type="project" value="UniProtKB-SubCell"/>
</dbReference>
<feature type="transmembrane region" description="Helical" evidence="7">
    <location>
        <begin position="175"/>
        <end position="193"/>
    </location>
</feature>
<gene>
    <name evidence="10" type="ORF">EV679_0878</name>
</gene>
<accession>A0A4Q7MY14</accession>
<evidence type="ECO:0000259" key="9">
    <source>
        <dbReference type="PROSITE" id="PS50928"/>
    </source>
</evidence>
<dbReference type="CDD" id="cd06261">
    <property type="entry name" value="TM_PBP2"/>
    <property type="match status" value="1"/>
</dbReference>
<evidence type="ECO:0000256" key="1">
    <source>
        <dbReference type="ARBA" id="ARBA00004651"/>
    </source>
</evidence>
<proteinExistence type="inferred from homology"/>
<dbReference type="RefSeq" id="WP_130486579.1">
    <property type="nucleotide sequence ID" value="NZ_CBCSEB010000002.1"/>
</dbReference>
<dbReference type="GO" id="GO:0055085">
    <property type="term" value="P:transmembrane transport"/>
    <property type="evidence" value="ECO:0007669"/>
    <property type="project" value="InterPro"/>
</dbReference>
<dbReference type="Pfam" id="PF00528">
    <property type="entry name" value="BPD_transp_1"/>
    <property type="match status" value="1"/>
</dbReference>
<protein>
    <submittedName>
        <fullName evidence="10">Peptide/nickel transport system permease protein</fullName>
    </submittedName>
</protein>
<dbReference type="InterPro" id="IPR035906">
    <property type="entry name" value="MetI-like_sf"/>
</dbReference>
<evidence type="ECO:0000256" key="6">
    <source>
        <dbReference type="ARBA" id="ARBA00023136"/>
    </source>
</evidence>